<sequence length="250" mass="28011">MSASCEDLRQGGVPEVPVENSVGRSAAEISVCHGRICDKFFHARAWKSDALPMTFCFGLTPQQRKETAQKARELLNVEVKFSDLFTISEFVTMTPSAFSHDVTVVNNESHERKTCTKVNFTSSEAEGKCSDFFFPAYMYWMPITLAQVLKVAQVLEEEYAKVEHREVDSEVSAFYNALATEDSFGEMSDETILKALNRFICSPPVSWAVGSRKMVVYQAKDCSCQITCKASYVPNLYTLIKRVEAAQKTA</sequence>
<organism evidence="1">
    <name type="scientific">viral metagenome</name>
    <dbReference type="NCBI Taxonomy" id="1070528"/>
    <lineage>
        <taxon>unclassified sequences</taxon>
        <taxon>metagenomes</taxon>
        <taxon>organismal metagenomes</taxon>
    </lineage>
</organism>
<protein>
    <submittedName>
        <fullName evidence="1">Uncharacterized protein</fullName>
    </submittedName>
</protein>
<evidence type="ECO:0000313" key="1">
    <source>
        <dbReference type="EMBL" id="QHT25810.1"/>
    </source>
</evidence>
<dbReference type="EMBL" id="MN739775">
    <property type="protein sequence ID" value="QHT25810.1"/>
    <property type="molecule type" value="Genomic_DNA"/>
</dbReference>
<accession>A0A6C0EB56</accession>
<name>A0A6C0EB56_9ZZZZ</name>
<dbReference type="AlphaFoldDB" id="A0A6C0EB56"/>
<proteinExistence type="predicted"/>
<reference evidence="1" key="1">
    <citation type="journal article" date="2020" name="Nature">
        <title>Giant virus diversity and host interactions through global metagenomics.</title>
        <authorList>
            <person name="Schulz F."/>
            <person name="Roux S."/>
            <person name="Paez-Espino D."/>
            <person name="Jungbluth S."/>
            <person name="Walsh D.A."/>
            <person name="Denef V.J."/>
            <person name="McMahon K.D."/>
            <person name="Konstantinidis K.T."/>
            <person name="Eloe-Fadrosh E.A."/>
            <person name="Kyrpides N.C."/>
            <person name="Woyke T."/>
        </authorList>
    </citation>
    <scope>NUCLEOTIDE SEQUENCE</scope>
    <source>
        <strain evidence="1">GVMAG-M-3300023179-27</strain>
    </source>
</reference>